<evidence type="ECO:0000256" key="2">
    <source>
        <dbReference type="ARBA" id="ARBA00022475"/>
    </source>
</evidence>
<keyword evidence="5 7" id="KW-0472">Membrane</keyword>
<evidence type="ECO:0000259" key="9">
    <source>
        <dbReference type="Pfam" id="PF22571"/>
    </source>
</evidence>
<comment type="caution">
    <text evidence="11">The sequence shown here is derived from an EMBL/GenBank/DDBJ whole genome shotgun (WGS) entry which is preliminary data.</text>
</comment>
<dbReference type="InterPro" id="IPR054319">
    <property type="entry name" value="PspC-rel_ToastRack"/>
</dbReference>
<evidence type="ECO:0000256" key="3">
    <source>
        <dbReference type="ARBA" id="ARBA00022692"/>
    </source>
</evidence>
<evidence type="ECO:0000256" key="4">
    <source>
        <dbReference type="ARBA" id="ARBA00022989"/>
    </source>
</evidence>
<keyword evidence="3 7" id="KW-0812">Transmembrane</keyword>
<feature type="transmembrane region" description="Helical" evidence="7">
    <location>
        <begin position="321"/>
        <end position="342"/>
    </location>
</feature>
<dbReference type="InterPro" id="IPR007168">
    <property type="entry name" value="Phageshock_PspC_N"/>
</dbReference>
<dbReference type="Pfam" id="PF22571">
    <property type="entry name" value="LiaI-LiaF-TM_PspC"/>
    <property type="match status" value="1"/>
</dbReference>
<feature type="domain" description="Phage shock protein PspC N-terminal" evidence="8">
    <location>
        <begin position="110"/>
        <end position="166"/>
    </location>
</feature>
<feature type="transmembrane region" description="Helical" evidence="7">
    <location>
        <begin position="288"/>
        <end position="309"/>
    </location>
</feature>
<evidence type="ECO:0000313" key="11">
    <source>
        <dbReference type="EMBL" id="GAA4782179.1"/>
    </source>
</evidence>
<gene>
    <name evidence="11" type="ORF">GCM10023231_07260</name>
</gene>
<dbReference type="Pfam" id="PF04024">
    <property type="entry name" value="PspC"/>
    <property type="match status" value="1"/>
</dbReference>
<organism evidence="11 12">
    <name type="scientific">Olivibacter ginsenosidimutans</name>
    <dbReference type="NCBI Taxonomy" id="1176537"/>
    <lineage>
        <taxon>Bacteria</taxon>
        <taxon>Pseudomonadati</taxon>
        <taxon>Bacteroidota</taxon>
        <taxon>Sphingobacteriia</taxon>
        <taxon>Sphingobacteriales</taxon>
        <taxon>Sphingobacteriaceae</taxon>
        <taxon>Olivibacter</taxon>
    </lineage>
</organism>
<proteinExistence type="predicted"/>
<evidence type="ECO:0000256" key="6">
    <source>
        <dbReference type="SAM" id="MobiDB-lite"/>
    </source>
</evidence>
<feature type="region of interest" description="Disordered" evidence="6">
    <location>
        <begin position="531"/>
        <end position="556"/>
    </location>
</feature>
<evidence type="ECO:0000313" key="12">
    <source>
        <dbReference type="Proteomes" id="UP001501411"/>
    </source>
</evidence>
<evidence type="ECO:0000256" key="5">
    <source>
        <dbReference type="ARBA" id="ARBA00023136"/>
    </source>
</evidence>
<dbReference type="Pfam" id="PF22744">
    <property type="entry name" value="Toast-rack_PspC-Cterm"/>
    <property type="match status" value="1"/>
</dbReference>
<feature type="domain" description="PspC-related ToastRack" evidence="10">
    <location>
        <begin position="399"/>
        <end position="529"/>
    </location>
</feature>
<feature type="transmembrane region" description="Helical" evidence="7">
    <location>
        <begin position="232"/>
        <end position="260"/>
    </location>
</feature>
<dbReference type="RefSeq" id="WP_345230350.1">
    <property type="nucleotide sequence ID" value="NZ_BAABIQ010000005.1"/>
</dbReference>
<evidence type="ECO:0000256" key="7">
    <source>
        <dbReference type="SAM" id="Phobius"/>
    </source>
</evidence>
<keyword evidence="2" id="KW-1003">Cell membrane</keyword>
<comment type="subcellular location">
    <subcellularLocation>
        <location evidence="1">Cell membrane</location>
        <topology evidence="1">Single-pass membrane protein</topology>
    </subcellularLocation>
</comment>
<feature type="transmembrane region" description="Helical" evidence="7">
    <location>
        <begin position="137"/>
        <end position="164"/>
    </location>
</feature>
<dbReference type="PANTHER" id="PTHR33885:SF3">
    <property type="entry name" value="PHAGE SHOCK PROTEIN C"/>
    <property type="match status" value="1"/>
</dbReference>
<protein>
    <submittedName>
        <fullName evidence="11">PspC domain-containing protein</fullName>
    </submittedName>
</protein>
<evidence type="ECO:0000259" key="8">
    <source>
        <dbReference type="Pfam" id="PF04024"/>
    </source>
</evidence>
<feature type="domain" description="PspC-related transmembrane region" evidence="9">
    <location>
        <begin position="204"/>
        <end position="348"/>
    </location>
</feature>
<dbReference type="InterPro" id="IPR054321">
    <property type="entry name" value="PspC-rel_TM"/>
</dbReference>
<keyword evidence="12" id="KW-1185">Reference proteome</keyword>
<dbReference type="Proteomes" id="UP001501411">
    <property type="component" value="Unassembled WGS sequence"/>
</dbReference>
<evidence type="ECO:0000259" key="10">
    <source>
        <dbReference type="Pfam" id="PF22744"/>
    </source>
</evidence>
<keyword evidence="4 7" id="KW-1133">Transmembrane helix</keyword>
<dbReference type="EMBL" id="BAABIQ010000005">
    <property type="protein sequence ID" value="GAA4782179.1"/>
    <property type="molecule type" value="Genomic_DNA"/>
</dbReference>
<dbReference type="InterPro" id="IPR052027">
    <property type="entry name" value="PspC"/>
</dbReference>
<name>A0ABP9AK26_9SPHI</name>
<reference evidence="12" key="1">
    <citation type="journal article" date="2019" name="Int. J. Syst. Evol. Microbiol.">
        <title>The Global Catalogue of Microorganisms (GCM) 10K type strain sequencing project: providing services to taxonomists for standard genome sequencing and annotation.</title>
        <authorList>
            <consortium name="The Broad Institute Genomics Platform"/>
            <consortium name="The Broad Institute Genome Sequencing Center for Infectious Disease"/>
            <person name="Wu L."/>
            <person name="Ma J."/>
        </authorList>
    </citation>
    <scope>NUCLEOTIDE SEQUENCE [LARGE SCALE GENOMIC DNA]</scope>
    <source>
        <strain evidence="12">JCM 18200</strain>
    </source>
</reference>
<evidence type="ECO:0000256" key="1">
    <source>
        <dbReference type="ARBA" id="ARBA00004162"/>
    </source>
</evidence>
<dbReference type="PANTHER" id="PTHR33885">
    <property type="entry name" value="PHAGE SHOCK PROTEIN C"/>
    <property type="match status" value="1"/>
</dbReference>
<sequence length="556" mass="62326">MNKTIIININGIVFHIEEDAYEVLRSYMIEVKKHFAYTEDSKEIVGDIENRIAEMFSERIVAGKKEVITIADVEEVCAQMGSVKDFERGEEGGYTDTQQTTYGAGYTGTRKLFRDMDDKVFGGVCSGLGHYLDIEALWVRLVMVLLFVFAGTGFLVYIILWIVVPPARTRSDRMAMRGEAPNLQNFKKNFEEEMEGLRGNFTMAGESIKPGLVKAGDALEQLANFIAKAFIILLKIAGALVVFGLCAALVGLIICVVLAIPNWGGDNYGGVYGPDFPLYYIPETYKNMVIIAVFFSLAIPLIALILLAIRMVFNRRLAGSYFGFGLLIIWLVATGTLAYYAIQTAEDFREDATIVKEQVLQSAPQYYIDIHDVNQIKQTDSTTHSVDSIGVIIRSNKRMGKFKNFGSVGISVVKAEQGGAPKLIQEFRARGKDFEVAAKRAGRMVYSINQEEQHLTFDSHSTLPKGELIRDQRIHVKLSLPVGTKLFLSNDADRYMRNLSAWECRDNYPEELREGYTEWLMTSEGLKCMAESANEQEDTRDSIVDNNVDSLGLRKH</sequence>
<accession>A0ABP9AK26</accession>